<keyword evidence="6 8" id="KW-0067">ATP-binding</keyword>
<keyword evidence="5 8" id="KW-0547">Nucleotide-binding</keyword>
<comment type="miscellaneous">
    <text evidence="8">The reaction proceeds by a bi uni uni bi ping pong mechanism.</text>
</comment>
<feature type="binding site" evidence="8">
    <location>
        <position position="66"/>
    </location>
    <ligand>
        <name>(R)-pantoate</name>
        <dbReference type="ChEBI" id="CHEBI:15980"/>
    </ligand>
</feature>
<evidence type="ECO:0000256" key="3">
    <source>
        <dbReference type="ARBA" id="ARBA00022598"/>
    </source>
</evidence>
<dbReference type="GO" id="GO:0005829">
    <property type="term" value="C:cytosol"/>
    <property type="evidence" value="ECO:0007669"/>
    <property type="project" value="TreeGrafter"/>
</dbReference>
<evidence type="ECO:0000256" key="2">
    <source>
        <dbReference type="ARBA" id="ARBA00009256"/>
    </source>
</evidence>
<feature type="binding site" evidence="8">
    <location>
        <begin position="152"/>
        <end position="155"/>
    </location>
    <ligand>
        <name>ATP</name>
        <dbReference type="ChEBI" id="CHEBI:30616"/>
    </ligand>
</feature>
<feature type="binding site" evidence="8">
    <location>
        <position position="181"/>
    </location>
    <ligand>
        <name>ATP</name>
        <dbReference type="ChEBI" id="CHEBI:30616"/>
    </ligand>
</feature>
<keyword evidence="8" id="KW-0963">Cytoplasm</keyword>
<keyword evidence="3 8" id="KW-0436">Ligase</keyword>
<dbReference type="InterPro" id="IPR003721">
    <property type="entry name" value="Pantoate_ligase"/>
</dbReference>
<dbReference type="PANTHER" id="PTHR21299">
    <property type="entry name" value="CYTIDYLATE KINASE/PANTOATE-BETA-ALANINE LIGASE"/>
    <property type="match status" value="1"/>
</dbReference>
<evidence type="ECO:0000256" key="5">
    <source>
        <dbReference type="ARBA" id="ARBA00022741"/>
    </source>
</evidence>
<evidence type="ECO:0000256" key="4">
    <source>
        <dbReference type="ARBA" id="ARBA00022655"/>
    </source>
</evidence>
<feature type="binding site" evidence="8">
    <location>
        <position position="66"/>
    </location>
    <ligand>
        <name>beta-alanine</name>
        <dbReference type="ChEBI" id="CHEBI:57966"/>
    </ligand>
</feature>
<dbReference type="OrthoDB" id="9773087at2"/>
<organism evidence="9 10">
    <name type="scientific">Bythopirellula polymerisocia</name>
    <dbReference type="NCBI Taxonomy" id="2528003"/>
    <lineage>
        <taxon>Bacteria</taxon>
        <taxon>Pseudomonadati</taxon>
        <taxon>Planctomycetota</taxon>
        <taxon>Planctomycetia</taxon>
        <taxon>Pirellulales</taxon>
        <taxon>Lacipirellulaceae</taxon>
        <taxon>Bythopirellula</taxon>
    </lineage>
</organism>
<feature type="active site" description="Proton donor" evidence="8">
    <location>
        <position position="42"/>
    </location>
</feature>
<evidence type="ECO:0000256" key="7">
    <source>
        <dbReference type="ARBA" id="ARBA00048258"/>
    </source>
</evidence>
<keyword evidence="10" id="KW-1185">Reference proteome</keyword>
<evidence type="ECO:0000256" key="8">
    <source>
        <dbReference type="HAMAP-Rule" id="MF_00158"/>
    </source>
</evidence>
<keyword evidence="4 8" id="KW-0566">Pantothenate biosynthesis</keyword>
<dbReference type="GO" id="GO:0004592">
    <property type="term" value="F:pantoate-beta-alanine ligase activity"/>
    <property type="evidence" value="ECO:0007669"/>
    <property type="project" value="UniProtKB-UniRule"/>
</dbReference>
<comment type="function">
    <text evidence="8">Catalyzes the condensation of pantoate with beta-alanine in an ATP-dependent reaction via a pantoyl-adenylate intermediate.</text>
</comment>
<accession>A0A5C6D088</accession>
<evidence type="ECO:0000313" key="10">
    <source>
        <dbReference type="Proteomes" id="UP000318437"/>
    </source>
</evidence>
<comment type="subunit">
    <text evidence="8">Homodimer.</text>
</comment>
<dbReference type="CDD" id="cd00560">
    <property type="entry name" value="PanC"/>
    <property type="match status" value="1"/>
</dbReference>
<dbReference type="Gene3D" id="3.40.50.620">
    <property type="entry name" value="HUPs"/>
    <property type="match status" value="1"/>
</dbReference>
<evidence type="ECO:0000313" key="9">
    <source>
        <dbReference type="EMBL" id="TWU30118.1"/>
    </source>
</evidence>
<dbReference type="PANTHER" id="PTHR21299:SF1">
    <property type="entry name" value="PANTOATE--BETA-ALANINE LIGASE"/>
    <property type="match status" value="1"/>
</dbReference>
<gene>
    <name evidence="8 9" type="primary">panC</name>
    <name evidence="9" type="ORF">Pla144_09040</name>
</gene>
<sequence>MKTSKVEVVTNIADARSTVLSAQAAGETVGLVPTMGALHEGHLRLVDASLAECDRTVVSIFVNPTQFGPGEDEDRYPRTLDRDCSLLAERGCPMVFAPSASAIYRPGHETYVEVGSLAESLEGTIRPGHFRGVATVVLKLFNIIPANRAYFGRKDYQQVLVVQQMVKDFDLAIAVIDCPTVRELDGLAMSSRNAYLTPIERQQAAGLYKSLQLAESLYQAGECDVATLTGHMRLSLAEADITKVDYIAFVAAGTVTPVKKITGPTVVALAARLGTTRLIDNLTIG</sequence>
<dbReference type="EC" id="6.3.2.1" evidence="8"/>
<dbReference type="FunFam" id="3.40.50.620:FF:000013">
    <property type="entry name" value="Pantothenate synthetase"/>
    <property type="match status" value="1"/>
</dbReference>
<proteinExistence type="inferred from homology"/>
<comment type="similarity">
    <text evidence="2 8">Belongs to the pantothenate synthetase family.</text>
</comment>
<evidence type="ECO:0000256" key="6">
    <source>
        <dbReference type="ARBA" id="ARBA00022840"/>
    </source>
</evidence>
<comment type="catalytic activity">
    <reaction evidence="7 8">
        <text>(R)-pantoate + beta-alanine + ATP = (R)-pantothenate + AMP + diphosphate + H(+)</text>
        <dbReference type="Rhea" id="RHEA:10912"/>
        <dbReference type="ChEBI" id="CHEBI:15378"/>
        <dbReference type="ChEBI" id="CHEBI:15980"/>
        <dbReference type="ChEBI" id="CHEBI:29032"/>
        <dbReference type="ChEBI" id="CHEBI:30616"/>
        <dbReference type="ChEBI" id="CHEBI:33019"/>
        <dbReference type="ChEBI" id="CHEBI:57966"/>
        <dbReference type="ChEBI" id="CHEBI:456215"/>
        <dbReference type="EC" id="6.3.2.1"/>
    </reaction>
</comment>
<dbReference type="HAMAP" id="MF_00158">
    <property type="entry name" value="PanC"/>
    <property type="match status" value="1"/>
</dbReference>
<evidence type="ECO:0000256" key="1">
    <source>
        <dbReference type="ARBA" id="ARBA00004990"/>
    </source>
</evidence>
<dbReference type="Proteomes" id="UP000318437">
    <property type="component" value="Unassembled WGS sequence"/>
</dbReference>
<dbReference type="NCBIfam" id="TIGR00018">
    <property type="entry name" value="panC"/>
    <property type="match status" value="1"/>
</dbReference>
<feature type="binding site" evidence="8">
    <location>
        <begin position="189"/>
        <end position="192"/>
    </location>
    <ligand>
        <name>ATP</name>
        <dbReference type="ChEBI" id="CHEBI:30616"/>
    </ligand>
</feature>
<comment type="pathway">
    <text evidence="1 8">Cofactor biosynthesis; (R)-pantothenate biosynthesis; (R)-pantothenate from (R)-pantoate and beta-alanine: step 1/1.</text>
</comment>
<dbReference type="SUPFAM" id="SSF52374">
    <property type="entry name" value="Nucleotidylyl transferase"/>
    <property type="match status" value="1"/>
</dbReference>
<dbReference type="Gene3D" id="3.30.1300.10">
    <property type="entry name" value="Pantoate-beta-alanine ligase, C-terminal domain"/>
    <property type="match status" value="1"/>
</dbReference>
<reference evidence="9 10" key="1">
    <citation type="submission" date="2019-02" db="EMBL/GenBank/DDBJ databases">
        <title>Deep-cultivation of Planctomycetes and their phenomic and genomic characterization uncovers novel biology.</title>
        <authorList>
            <person name="Wiegand S."/>
            <person name="Jogler M."/>
            <person name="Boedeker C."/>
            <person name="Pinto D."/>
            <person name="Vollmers J."/>
            <person name="Rivas-Marin E."/>
            <person name="Kohn T."/>
            <person name="Peeters S.H."/>
            <person name="Heuer A."/>
            <person name="Rast P."/>
            <person name="Oberbeckmann S."/>
            <person name="Bunk B."/>
            <person name="Jeske O."/>
            <person name="Meyerdierks A."/>
            <person name="Storesund J.E."/>
            <person name="Kallscheuer N."/>
            <person name="Luecker S."/>
            <person name="Lage O.M."/>
            <person name="Pohl T."/>
            <person name="Merkel B.J."/>
            <person name="Hornburger P."/>
            <person name="Mueller R.-W."/>
            <person name="Bruemmer F."/>
            <person name="Labrenz M."/>
            <person name="Spormann A.M."/>
            <person name="Op Den Camp H."/>
            <person name="Overmann J."/>
            <person name="Amann R."/>
            <person name="Jetten M.S.M."/>
            <person name="Mascher T."/>
            <person name="Medema M.H."/>
            <person name="Devos D.P."/>
            <person name="Kaster A.-K."/>
            <person name="Ovreas L."/>
            <person name="Rohde M."/>
            <person name="Galperin M.Y."/>
            <person name="Jogler C."/>
        </authorList>
    </citation>
    <scope>NUCLEOTIDE SEQUENCE [LARGE SCALE GENOMIC DNA]</scope>
    <source>
        <strain evidence="9 10">Pla144</strain>
    </source>
</reference>
<feature type="binding site" evidence="8">
    <location>
        <begin position="35"/>
        <end position="42"/>
    </location>
    <ligand>
        <name>ATP</name>
        <dbReference type="ChEBI" id="CHEBI:30616"/>
    </ligand>
</feature>
<dbReference type="GO" id="GO:0005524">
    <property type="term" value="F:ATP binding"/>
    <property type="evidence" value="ECO:0007669"/>
    <property type="project" value="UniProtKB-KW"/>
</dbReference>
<dbReference type="RefSeq" id="WP_146448051.1">
    <property type="nucleotide sequence ID" value="NZ_SJPS01000001.1"/>
</dbReference>
<dbReference type="UniPathway" id="UPA00028">
    <property type="reaction ID" value="UER00005"/>
</dbReference>
<dbReference type="EMBL" id="SJPS01000001">
    <property type="protein sequence ID" value="TWU30118.1"/>
    <property type="molecule type" value="Genomic_DNA"/>
</dbReference>
<dbReference type="Pfam" id="PF02569">
    <property type="entry name" value="Pantoate_ligase"/>
    <property type="match status" value="1"/>
</dbReference>
<feature type="binding site" evidence="8">
    <location>
        <position position="158"/>
    </location>
    <ligand>
        <name>(R)-pantoate</name>
        <dbReference type="ChEBI" id="CHEBI:15980"/>
    </ligand>
</feature>
<dbReference type="FunFam" id="3.30.1300.10:FF:000001">
    <property type="entry name" value="Pantothenate synthetase"/>
    <property type="match status" value="1"/>
</dbReference>
<comment type="subcellular location">
    <subcellularLocation>
        <location evidence="8">Cytoplasm</location>
    </subcellularLocation>
</comment>
<dbReference type="InterPro" id="IPR014729">
    <property type="entry name" value="Rossmann-like_a/b/a_fold"/>
</dbReference>
<protein>
    <recommendedName>
        <fullName evidence="8">Pantothenate synthetase</fullName>
        <shortName evidence="8">PS</shortName>
        <ecNumber evidence="8">6.3.2.1</ecNumber>
    </recommendedName>
    <alternativeName>
        <fullName evidence="8">Pantoate--beta-alanine ligase</fullName>
    </alternativeName>
    <alternativeName>
        <fullName evidence="8">Pantoate-activating enzyme</fullName>
    </alternativeName>
</protein>
<dbReference type="GO" id="GO:0015940">
    <property type="term" value="P:pantothenate biosynthetic process"/>
    <property type="evidence" value="ECO:0007669"/>
    <property type="project" value="UniProtKB-UniRule"/>
</dbReference>
<name>A0A5C6D088_9BACT</name>
<dbReference type="AlphaFoldDB" id="A0A5C6D088"/>
<comment type="caution">
    <text evidence="9">The sequence shown here is derived from an EMBL/GenBank/DDBJ whole genome shotgun (WGS) entry which is preliminary data.</text>
</comment>
<dbReference type="InterPro" id="IPR042176">
    <property type="entry name" value="Pantoate_ligase_C"/>
</dbReference>